<evidence type="ECO:0000313" key="3">
    <source>
        <dbReference type="Proteomes" id="UP001155483"/>
    </source>
</evidence>
<dbReference type="AlphaFoldDB" id="A0A9X3BJM2"/>
<gene>
    <name evidence="2" type="ORF">OCK74_19885</name>
</gene>
<evidence type="ECO:0008006" key="4">
    <source>
        <dbReference type="Google" id="ProtNLM"/>
    </source>
</evidence>
<dbReference type="RefSeq" id="WP_279298832.1">
    <property type="nucleotide sequence ID" value="NZ_JAOTIF010000020.1"/>
</dbReference>
<name>A0A9X3BJM2_9BACT</name>
<keyword evidence="3" id="KW-1185">Reference proteome</keyword>
<comment type="caution">
    <text evidence="2">The sequence shown here is derived from an EMBL/GenBank/DDBJ whole genome shotgun (WGS) entry which is preliminary data.</text>
</comment>
<dbReference type="Proteomes" id="UP001155483">
    <property type="component" value="Unassembled WGS sequence"/>
</dbReference>
<evidence type="ECO:0000256" key="1">
    <source>
        <dbReference type="SAM" id="Phobius"/>
    </source>
</evidence>
<keyword evidence="1" id="KW-0472">Membrane</keyword>
<dbReference type="InterPro" id="IPR013783">
    <property type="entry name" value="Ig-like_fold"/>
</dbReference>
<dbReference type="EMBL" id="JAOTIF010000020">
    <property type="protein sequence ID" value="MCU7551393.1"/>
    <property type="molecule type" value="Genomic_DNA"/>
</dbReference>
<accession>A0A9X3BJM2</accession>
<keyword evidence="1" id="KW-1133">Transmembrane helix</keyword>
<sequence length="672" mass="71939">MRTSFLNLSPAIAVMVFLLPIISFQVVYTSFTDHNVVEFSATNRASAAAPGVFDMTKVSGHANIAFATNHEGGTYSSAGNMRPFALTKLMVNFQDASTVPPSGWLADFGQPYGLRTSANQGTGNTYGWVKRLDGSPLDMTAYGRKRTTPSDLLLATFIHMQPAGGTEGKWEALVANGTYDVTVSVGDGSYIDSKHYINIEGKAAIVNFIPTTSNHFKSATVTVTVSDGKLTVDAIGGTNTKINYISIQPSTPKLITVSPLKIYDNDVIGGAVGINRVITIKNTSNINVLSVSNISLAGTNSNQFVLGNLPSLPVSINPNNSINISVAFNPSSTGIKTATVDIKSNDAVNPTVSVSLRGLGTSGTGGTNEPSLQAILNLLEIPVSVGDDNVSTTVINSNTTAQKAPLLGEEVSIQQFVKAGTGNVTIEPLDVFGPTTVNPVVGLGWYHSGDITSRLELFSVSNSPASNGQTVNVNYTGTLSFDPGTTSFGFYSRWPFFSNRHLYSEDNLNTFTGSIPHHVRVYPYKNQNGVVLPSTYIVAFEENTSGFDYQDIVFVVKNVKKAAQAVSVNVGPIADANTNSGNEQTISGAYIEQNVPNPFNNSTIIGYYVPQEAYTFNLHITDMRGTVVKTLNLTKGKGQVIINNKEFTEGTYIYSLWIDGKQVDSKKMVLLK</sequence>
<proteinExistence type="predicted"/>
<organism evidence="2 3">
    <name type="scientific">Paraflavisolibacter caeni</name>
    <dbReference type="NCBI Taxonomy" id="2982496"/>
    <lineage>
        <taxon>Bacteria</taxon>
        <taxon>Pseudomonadati</taxon>
        <taxon>Bacteroidota</taxon>
        <taxon>Chitinophagia</taxon>
        <taxon>Chitinophagales</taxon>
        <taxon>Chitinophagaceae</taxon>
        <taxon>Paraflavisolibacter</taxon>
    </lineage>
</organism>
<keyword evidence="1" id="KW-0812">Transmembrane</keyword>
<protein>
    <recommendedName>
        <fullName evidence="4">Choice-of-anchor D domain-containing protein</fullName>
    </recommendedName>
</protein>
<dbReference type="SUPFAM" id="SSF49785">
    <property type="entry name" value="Galactose-binding domain-like"/>
    <property type="match status" value="1"/>
</dbReference>
<reference evidence="2" key="1">
    <citation type="submission" date="2022-09" db="EMBL/GenBank/DDBJ databases">
        <authorList>
            <person name="Yuan C."/>
            <person name="Ke Z."/>
        </authorList>
    </citation>
    <scope>NUCLEOTIDE SEQUENCE</scope>
    <source>
        <strain evidence="2">LB-8</strain>
    </source>
</reference>
<dbReference type="InterPro" id="IPR008979">
    <property type="entry name" value="Galactose-bd-like_sf"/>
</dbReference>
<evidence type="ECO:0000313" key="2">
    <source>
        <dbReference type="EMBL" id="MCU7551393.1"/>
    </source>
</evidence>
<dbReference type="Gene3D" id="2.60.120.430">
    <property type="entry name" value="Galactose-binding lectin"/>
    <property type="match status" value="1"/>
</dbReference>
<feature type="transmembrane region" description="Helical" evidence="1">
    <location>
        <begin position="12"/>
        <end position="31"/>
    </location>
</feature>
<dbReference type="Gene3D" id="2.60.40.10">
    <property type="entry name" value="Immunoglobulins"/>
    <property type="match status" value="1"/>
</dbReference>
<reference evidence="2" key="2">
    <citation type="submission" date="2023-04" db="EMBL/GenBank/DDBJ databases">
        <title>Paracnuella aquatica gen. nov., sp. nov., a member of the family Chitinophagaceae isolated from a hot spring.</title>
        <authorList>
            <person name="Wang C."/>
        </authorList>
    </citation>
    <scope>NUCLEOTIDE SEQUENCE</scope>
    <source>
        <strain evidence="2">LB-8</strain>
    </source>
</reference>